<keyword evidence="4 7" id="KW-0540">Nuclease</keyword>
<evidence type="ECO:0000256" key="6">
    <source>
        <dbReference type="ARBA" id="ARBA00022839"/>
    </source>
</evidence>
<organism evidence="11 12">
    <name type="scientific">Oceanospirillum sediminis</name>
    <dbReference type="NCBI Taxonomy" id="2760088"/>
    <lineage>
        <taxon>Bacteria</taxon>
        <taxon>Pseudomonadati</taxon>
        <taxon>Pseudomonadota</taxon>
        <taxon>Gammaproteobacteria</taxon>
        <taxon>Oceanospirillales</taxon>
        <taxon>Oceanospirillaceae</taxon>
        <taxon>Oceanospirillum</taxon>
    </lineage>
</organism>
<proteinExistence type="inferred from homology"/>
<dbReference type="NCBIfam" id="TIGR00619">
    <property type="entry name" value="sbcd"/>
    <property type="match status" value="1"/>
</dbReference>
<dbReference type="EMBL" id="JACJFM010000034">
    <property type="protein sequence ID" value="MBB1488721.1"/>
    <property type="molecule type" value="Genomic_DNA"/>
</dbReference>
<evidence type="ECO:0000256" key="7">
    <source>
        <dbReference type="RuleBase" id="RU363069"/>
    </source>
</evidence>
<reference evidence="11 12" key="1">
    <citation type="submission" date="2020-08" db="EMBL/GenBank/DDBJ databases">
        <title>Oceanospirillum sp. nov. isolated from marine sediment.</title>
        <authorList>
            <person name="Ji X."/>
        </authorList>
    </citation>
    <scope>NUCLEOTIDE SEQUENCE [LARGE SCALE GENOMIC DNA]</scope>
    <source>
        <strain evidence="11 12">D5</strain>
    </source>
</reference>
<dbReference type="Pfam" id="PF00149">
    <property type="entry name" value="Metallophos"/>
    <property type="match status" value="1"/>
</dbReference>
<evidence type="ECO:0000256" key="8">
    <source>
        <dbReference type="SAM" id="MobiDB-lite"/>
    </source>
</evidence>
<comment type="caution">
    <text evidence="11">The sequence shown here is derived from an EMBL/GenBank/DDBJ whole genome shotgun (WGS) entry which is preliminary data.</text>
</comment>
<gene>
    <name evidence="7 11" type="primary">sbcD</name>
    <name evidence="11" type="ORF">H4O21_19115</name>
</gene>
<evidence type="ECO:0000259" key="9">
    <source>
        <dbReference type="Pfam" id="PF00149"/>
    </source>
</evidence>
<dbReference type="Gene3D" id="3.30.160.720">
    <property type="match status" value="1"/>
</dbReference>
<protein>
    <recommendedName>
        <fullName evidence="3 7">Nuclease SbcCD subunit D</fullName>
    </recommendedName>
</protein>
<comment type="subunit">
    <text evidence="2 7">Heterodimer of SbcC and SbcD.</text>
</comment>
<dbReference type="InterPro" id="IPR029052">
    <property type="entry name" value="Metallo-depent_PP-like"/>
</dbReference>
<dbReference type="Pfam" id="PF12320">
    <property type="entry name" value="SbcD_C"/>
    <property type="match status" value="1"/>
</dbReference>
<evidence type="ECO:0000256" key="3">
    <source>
        <dbReference type="ARBA" id="ARBA00013365"/>
    </source>
</evidence>
<dbReference type="InterPro" id="IPR004593">
    <property type="entry name" value="SbcD"/>
</dbReference>
<feature type="domain" description="Calcineurin-like phosphoesterase" evidence="9">
    <location>
        <begin position="1"/>
        <end position="236"/>
    </location>
</feature>
<feature type="compositionally biased region" description="Basic and acidic residues" evidence="8">
    <location>
        <begin position="322"/>
        <end position="336"/>
    </location>
</feature>
<dbReference type="CDD" id="cd00840">
    <property type="entry name" value="MPP_Mre11_N"/>
    <property type="match status" value="1"/>
</dbReference>
<dbReference type="GO" id="GO:0006310">
    <property type="term" value="P:DNA recombination"/>
    <property type="evidence" value="ECO:0007669"/>
    <property type="project" value="UniProtKB-KW"/>
</dbReference>
<evidence type="ECO:0000256" key="2">
    <source>
        <dbReference type="ARBA" id="ARBA00011322"/>
    </source>
</evidence>
<evidence type="ECO:0000259" key="10">
    <source>
        <dbReference type="Pfam" id="PF12320"/>
    </source>
</evidence>
<dbReference type="PANTHER" id="PTHR30337">
    <property type="entry name" value="COMPONENT OF ATP-DEPENDENT DSDNA EXONUCLEASE"/>
    <property type="match status" value="1"/>
</dbReference>
<dbReference type="GO" id="GO:0004519">
    <property type="term" value="F:endonuclease activity"/>
    <property type="evidence" value="ECO:0007669"/>
    <property type="project" value="UniProtKB-KW"/>
</dbReference>
<dbReference type="InterPro" id="IPR004843">
    <property type="entry name" value="Calcineurin-like_PHP"/>
</dbReference>
<comment type="similarity">
    <text evidence="1 7">Belongs to the SbcD family.</text>
</comment>
<evidence type="ECO:0000256" key="1">
    <source>
        <dbReference type="ARBA" id="ARBA00010555"/>
    </source>
</evidence>
<dbReference type="AlphaFoldDB" id="A0A839IUU0"/>
<dbReference type="InterPro" id="IPR050535">
    <property type="entry name" value="DNA_Repair-Maintenance_Comp"/>
</dbReference>
<keyword evidence="5 7" id="KW-0378">Hydrolase</keyword>
<dbReference type="GO" id="GO:0008408">
    <property type="term" value="F:3'-5' exonuclease activity"/>
    <property type="evidence" value="ECO:0007669"/>
    <property type="project" value="InterPro"/>
</dbReference>
<keyword evidence="12" id="KW-1185">Reference proteome</keyword>
<comment type="function">
    <text evidence="7">SbcCD cleaves DNA hairpin structures. These structures can inhibit DNA replication and are intermediates in certain DNA recombination reactions. The complex acts as a 3'-&gt;5' double strand exonuclease that can open hairpins. It also has a 5' single-strand endonuclease activity.</text>
</comment>
<dbReference type="Gene3D" id="3.60.21.10">
    <property type="match status" value="1"/>
</dbReference>
<evidence type="ECO:0000313" key="12">
    <source>
        <dbReference type="Proteomes" id="UP000565262"/>
    </source>
</evidence>
<dbReference type="SUPFAM" id="SSF56300">
    <property type="entry name" value="Metallo-dependent phosphatases"/>
    <property type="match status" value="1"/>
</dbReference>
<dbReference type="InterPro" id="IPR041796">
    <property type="entry name" value="Mre11_N"/>
</dbReference>
<name>A0A839IUU0_9GAMM</name>
<keyword evidence="7" id="KW-0233">DNA recombination</keyword>
<keyword evidence="6 7" id="KW-0269">Exonuclease</keyword>
<sequence>MRILHTSDWHLGQHFYGKSREKEQEAFLNWMVGQVQSRQADALIVAGDLFDTGAPPSYARRLYNRFITRMVQTGCQLILLAGNHDSVAVLNESTELLACLNVHIIAGKPASLSDRIIYLKNKAGEPAAILAAIPFLRPRDLLLSQSGQAISEKQRNLQLEISQHYQGLYQLASEEARKLADQQGQDKPFPVVMTGHLTTVGAKSSDSVRDIYIGSLEAFPANQFPAADYIALGHIHSSQKVAGTEHIRYSGSPIALSFDEAAKQKSILCVDLPEYDAAETGLKVQPVPVPVFQPMLSLKGDLASLEQQLEKYFHDQSNIISEPDHHGGKKTVREEGENNEDSSTLLWLDIELKSQGYLSDLQPRIEAICQGKPVEVVLIRREKSPTRTLKHSGNEQLHELTAKDVFLRRLQADMDINGPEKTEAISDKTLDADRIIQHFDTVLDKITRPGLTSEDSSEEQTS</sequence>
<dbReference type="RefSeq" id="WP_182810494.1">
    <property type="nucleotide sequence ID" value="NZ_JACJFM010000034.1"/>
</dbReference>
<feature type="region of interest" description="Disordered" evidence="8">
    <location>
        <begin position="319"/>
        <end position="338"/>
    </location>
</feature>
<dbReference type="NCBIfam" id="NF008206">
    <property type="entry name" value="PRK10966.1"/>
    <property type="match status" value="1"/>
</dbReference>
<evidence type="ECO:0000313" key="11">
    <source>
        <dbReference type="EMBL" id="MBB1488721.1"/>
    </source>
</evidence>
<feature type="domain" description="Nuclease SbcCD subunit D C-terminal" evidence="10">
    <location>
        <begin position="291"/>
        <end position="412"/>
    </location>
</feature>
<dbReference type="PANTHER" id="PTHR30337:SF0">
    <property type="entry name" value="NUCLEASE SBCCD SUBUNIT D"/>
    <property type="match status" value="1"/>
</dbReference>
<accession>A0A839IUU0</accession>
<evidence type="ECO:0000256" key="5">
    <source>
        <dbReference type="ARBA" id="ARBA00022801"/>
    </source>
</evidence>
<dbReference type="InterPro" id="IPR026843">
    <property type="entry name" value="SbcD_C"/>
</dbReference>
<keyword evidence="7" id="KW-0235">DNA replication</keyword>
<evidence type="ECO:0000256" key="4">
    <source>
        <dbReference type="ARBA" id="ARBA00022722"/>
    </source>
</evidence>
<dbReference type="Proteomes" id="UP000565262">
    <property type="component" value="Unassembled WGS sequence"/>
</dbReference>
<dbReference type="GO" id="GO:0006260">
    <property type="term" value="P:DNA replication"/>
    <property type="evidence" value="ECO:0007669"/>
    <property type="project" value="UniProtKB-KW"/>
</dbReference>
<keyword evidence="7" id="KW-0255">Endonuclease</keyword>